<sequence>MSRATTTRRVLAAAAAVTMALAALTVPAQATTVPLEYATWDLGGNAHLWSEDTALEAVAGRRAVVAVQNAGTLRQVDETMPFSICYPTVRGGHNGRKCYWNFAYSGRNYTRAVYYIEVTPGGSDSLAFAVVENSHHNLPAVPVTGWTYLAPADPTSGAGLLQLLVGTNIAYYTTRVTAQHPATAVADRLATVRASGRQWALFGGFAQTPLASRASMPAPEVMTGHAGGSPRSCESGRGWGLGLVATGDDWFSVDPQSCARVVGAMSGGTGVGGRRRATTPG</sequence>
<evidence type="ECO:0000313" key="2">
    <source>
        <dbReference type="EMBL" id="RLK58492.1"/>
    </source>
</evidence>
<evidence type="ECO:0000256" key="1">
    <source>
        <dbReference type="SAM" id="SignalP"/>
    </source>
</evidence>
<dbReference type="EMBL" id="RCDD01000002">
    <property type="protein sequence ID" value="RLK58492.1"/>
    <property type="molecule type" value="Genomic_DNA"/>
</dbReference>
<name>A0A421B272_9PSEU</name>
<feature type="signal peptide" evidence="1">
    <location>
        <begin position="1"/>
        <end position="30"/>
    </location>
</feature>
<reference evidence="2 3" key="1">
    <citation type="submission" date="2018-10" db="EMBL/GenBank/DDBJ databases">
        <title>Genomic Encyclopedia of Archaeal and Bacterial Type Strains, Phase II (KMG-II): from individual species to whole genera.</title>
        <authorList>
            <person name="Goeker M."/>
        </authorList>
    </citation>
    <scope>NUCLEOTIDE SEQUENCE [LARGE SCALE GENOMIC DNA]</scope>
    <source>
        <strain evidence="2 3">DSM 45657</strain>
    </source>
</reference>
<feature type="chain" id="PRO_5019269335" description="Secreted protein" evidence="1">
    <location>
        <begin position="31"/>
        <end position="281"/>
    </location>
</feature>
<dbReference type="AlphaFoldDB" id="A0A421B272"/>
<dbReference type="InterPro" id="IPR006311">
    <property type="entry name" value="TAT_signal"/>
</dbReference>
<proteinExistence type="predicted"/>
<dbReference type="InterPro" id="IPR036691">
    <property type="entry name" value="Endo/exonu/phosph_ase_sf"/>
</dbReference>
<evidence type="ECO:0008006" key="4">
    <source>
        <dbReference type="Google" id="ProtNLM"/>
    </source>
</evidence>
<gene>
    <name evidence="2" type="ORF">CLV68_2959</name>
</gene>
<dbReference type="Gene3D" id="3.60.10.10">
    <property type="entry name" value="Endonuclease/exonuclease/phosphatase"/>
    <property type="match status" value="1"/>
</dbReference>
<keyword evidence="3" id="KW-1185">Reference proteome</keyword>
<dbReference type="PROSITE" id="PS51318">
    <property type="entry name" value="TAT"/>
    <property type="match status" value="1"/>
</dbReference>
<organism evidence="2 3">
    <name type="scientific">Actinokineospora cianjurensis</name>
    <dbReference type="NCBI Taxonomy" id="585224"/>
    <lineage>
        <taxon>Bacteria</taxon>
        <taxon>Bacillati</taxon>
        <taxon>Actinomycetota</taxon>
        <taxon>Actinomycetes</taxon>
        <taxon>Pseudonocardiales</taxon>
        <taxon>Pseudonocardiaceae</taxon>
        <taxon>Actinokineospora</taxon>
    </lineage>
</organism>
<dbReference type="RefSeq" id="WP_121391218.1">
    <property type="nucleotide sequence ID" value="NZ_RCDD01000002.1"/>
</dbReference>
<keyword evidence="1" id="KW-0732">Signal</keyword>
<evidence type="ECO:0000313" key="3">
    <source>
        <dbReference type="Proteomes" id="UP000282454"/>
    </source>
</evidence>
<accession>A0A421B272</accession>
<comment type="caution">
    <text evidence="2">The sequence shown here is derived from an EMBL/GenBank/DDBJ whole genome shotgun (WGS) entry which is preliminary data.</text>
</comment>
<protein>
    <recommendedName>
        <fullName evidence="4">Secreted protein</fullName>
    </recommendedName>
</protein>
<dbReference type="Proteomes" id="UP000282454">
    <property type="component" value="Unassembled WGS sequence"/>
</dbReference>